<dbReference type="PANTHER" id="PTHR43877:SF2">
    <property type="entry name" value="AMINOALKYLPHOSPHONATE N-ACETYLTRANSFERASE-RELATED"/>
    <property type="match status" value="1"/>
</dbReference>
<dbReference type="Gene3D" id="3.40.630.30">
    <property type="match status" value="1"/>
</dbReference>
<comment type="caution">
    <text evidence="4">The sequence shown here is derived from an EMBL/GenBank/DDBJ whole genome shotgun (WGS) entry which is preliminary data.</text>
</comment>
<dbReference type="SUPFAM" id="SSF55729">
    <property type="entry name" value="Acyl-CoA N-acyltransferases (Nat)"/>
    <property type="match status" value="1"/>
</dbReference>
<dbReference type="CDD" id="cd04301">
    <property type="entry name" value="NAT_SF"/>
    <property type="match status" value="1"/>
</dbReference>
<gene>
    <name evidence="4" type="ORF">EAX61_11075</name>
</gene>
<reference evidence="4 5" key="1">
    <citation type="submission" date="2018-10" db="EMBL/GenBank/DDBJ databases">
        <title>Dokdonia luteus sp. nov., isolated from sea water.</title>
        <authorList>
            <person name="Zhou L.Y."/>
            <person name="Du Z.J."/>
        </authorList>
    </citation>
    <scope>NUCLEOTIDE SEQUENCE [LARGE SCALE GENOMIC DNA]</scope>
    <source>
        <strain evidence="4 5">SH27</strain>
    </source>
</reference>
<dbReference type="GO" id="GO:0016747">
    <property type="term" value="F:acyltransferase activity, transferring groups other than amino-acyl groups"/>
    <property type="evidence" value="ECO:0007669"/>
    <property type="project" value="InterPro"/>
</dbReference>
<accession>A0A3M0G0E1</accession>
<dbReference type="AlphaFoldDB" id="A0A3M0G0E1"/>
<dbReference type="InterPro" id="IPR050832">
    <property type="entry name" value="Bact_Acetyltransf"/>
</dbReference>
<keyword evidence="5" id="KW-1185">Reference proteome</keyword>
<dbReference type="Proteomes" id="UP000281985">
    <property type="component" value="Unassembled WGS sequence"/>
</dbReference>
<dbReference type="InterPro" id="IPR000182">
    <property type="entry name" value="GNAT_dom"/>
</dbReference>
<proteinExistence type="predicted"/>
<dbReference type="PROSITE" id="PS51186">
    <property type="entry name" value="GNAT"/>
    <property type="match status" value="1"/>
</dbReference>
<dbReference type="InterPro" id="IPR016181">
    <property type="entry name" value="Acyl_CoA_acyltransferase"/>
</dbReference>
<evidence type="ECO:0000313" key="5">
    <source>
        <dbReference type="Proteomes" id="UP000281985"/>
    </source>
</evidence>
<evidence type="ECO:0000256" key="1">
    <source>
        <dbReference type="ARBA" id="ARBA00022679"/>
    </source>
</evidence>
<protein>
    <submittedName>
        <fullName evidence="4">GNAT family N-acetyltransferase</fullName>
    </submittedName>
</protein>
<name>A0A3M0G0E1_9FLAO</name>
<dbReference type="Pfam" id="PF00583">
    <property type="entry name" value="Acetyltransf_1"/>
    <property type="match status" value="1"/>
</dbReference>
<organism evidence="4 5">
    <name type="scientific">Dokdonia sinensis</name>
    <dbReference type="NCBI Taxonomy" id="2479847"/>
    <lineage>
        <taxon>Bacteria</taxon>
        <taxon>Pseudomonadati</taxon>
        <taxon>Bacteroidota</taxon>
        <taxon>Flavobacteriia</taxon>
        <taxon>Flavobacteriales</taxon>
        <taxon>Flavobacteriaceae</taxon>
        <taxon>Dokdonia</taxon>
    </lineage>
</organism>
<sequence length="149" mass="16673">MKIERTSSQNPAFQGLVELLDSYLAEIDGDENKFYAQFNTTATLDNCLVLYDNGVAVGCGAIREMDNQAFEIKRMFVHPTARGNGFGKAIVKALEDWARELGVTRCLLETGKRMPDAVALYKKLGYTQIENYEPYVGVENSVCFEKPIC</sequence>
<evidence type="ECO:0000256" key="2">
    <source>
        <dbReference type="ARBA" id="ARBA00023315"/>
    </source>
</evidence>
<dbReference type="OrthoDB" id="9803233at2"/>
<keyword evidence="1 4" id="KW-0808">Transferase</keyword>
<dbReference type="RefSeq" id="WP_121917754.1">
    <property type="nucleotide sequence ID" value="NZ_REFV01000010.1"/>
</dbReference>
<dbReference type="PANTHER" id="PTHR43877">
    <property type="entry name" value="AMINOALKYLPHOSPHONATE N-ACETYLTRANSFERASE-RELATED-RELATED"/>
    <property type="match status" value="1"/>
</dbReference>
<feature type="domain" description="N-acetyltransferase" evidence="3">
    <location>
        <begin position="1"/>
        <end position="149"/>
    </location>
</feature>
<evidence type="ECO:0000313" key="4">
    <source>
        <dbReference type="EMBL" id="RMB57647.1"/>
    </source>
</evidence>
<dbReference type="EMBL" id="REFV01000010">
    <property type="protein sequence ID" value="RMB57647.1"/>
    <property type="molecule type" value="Genomic_DNA"/>
</dbReference>
<keyword evidence="2" id="KW-0012">Acyltransferase</keyword>
<evidence type="ECO:0000259" key="3">
    <source>
        <dbReference type="PROSITE" id="PS51186"/>
    </source>
</evidence>